<organism evidence="3 4">
    <name type="scientific">Asticcacaulis benevestitus DSM 16100 = ATCC BAA-896</name>
    <dbReference type="NCBI Taxonomy" id="1121022"/>
    <lineage>
        <taxon>Bacteria</taxon>
        <taxon>Pseudomonadati</taxon>
        <taxon>Pseudomonadota</taxon>
        <taxon>Alphaproteobacteria</taxon>
        <taxon>Caulobacterales</taxon>
        <taxon>Caulobacteraceae</taxon>
        <taxon>Asticcacaulis</taxon>
    </lineage>
</organism>
<dbReference type="Pfam" id="PF03572">
    <property type="entry name" value="Peptidase_S41"/>
    <property type="match status" value="1"/>
</dbReference>
<dbReference type="GO" id="GO:0004175">
    <property type="term" value="F:endopeptidase activity"/>
    <property type="evidence" value="ECO:0007669"/>
    <property type="project" value="TreeGrafter"/>
</dbReference>
<dbReference type="GO" id="GO:0007165">
    <property type="term" value="P:signal transduction"/>
    <property type="evidence" value="ECO:0007669"/>
    <property type="project" value="TreeGrafter"/>
</dbReference>
<keyword evidence="4" id="KW-1185">Reference proteome</keyword>
<name>V4PWI9_9CAUL</name>
<evidence type="ECO:0000259" key="2">
    <source>
        <dbReference type="Pfam" id="PF03572"/>
    </source>
</evidence>
<feature type="domain" description="Tail specific protease" evidence="2">
    <location>
        <begin position="387"/>
        <end position="473"/>
    </location>
</feature>
<feature type="chain" id="PRO_5004725151" description="Tail specific protease domain-containing protein" evidence="1">
    <location>
        <begin position="30"/>
        <end position="503"/>
    </location>
</feature>
<dbReference type="PANTHER" id="PTHR32060:SF30">
    <property type="entry name" value="CARBOXY-TERMINAL PROCESSING PROTEASE CTPA"/>
    <property type="match status" value="1"/>
</dbReference>
<dbReference type="Proteomes" id="UP000017837">
    <property type="component" value="Unassembled WGS sequence"/>
</dbReference>
<dbReference type="PATRIC" id="fig|1121022.4.peg.2671"/>
<dbReference type="AlphaFoldDB" id="V4PWI9"/>
<dbReference type="Gene3D" id="3.30.750.44">
    <property type="match status" value="1"/>
</dbReference>
<dbReference type="Gene3D" id="3.90.226.10">
    <property type="entry name" value="2-enoyl-CoA Hydratase, Chain A, domain 1"/>
    <property type="match status" value="1"/>
</dbReference>
<dbReference type="GO" id="GO:0006508">
    <property type="term" value="P:proteolysis"/>
    <property type="evidence" value="ECO:0007669"/>
    <property type="project" value="InterPro"/>
</dbReference>
<dbReference type="EMBL" id="AWGB01000027">
    <property type="protein sequence ID" value="ESQ89945.1"/>
    <property type="molecule type" value="Genomic_DNA"/>
</dbReference>
<evidence type="ECO:0000256" key="1">
    <source>
        <dbReference type="SAM" id="SignalP"/>
    </source>
</evidence>
<keyword evidence="1" id="KW-0732">Signal</keyword>
<dbReference type="eggNOG" id="ENOG5033HVZ">
    <property type="taxonomic scope" value="Bacteria"/>
</dbReference>
<dbReference type="GO" id="GO:0030288">
    <property type="term" value="C:outer membrane-bounded periplasmic space"/>
    <property type="evidence" value="ECO:0007669"/>
    <property type="project" value="TreeGrafter"/>
</dbReference>
<gene>
    <name evidence="3" type="ORF">ABENE_13145</name>
</gene>
<dbReference type="InterPro" id="IPR005151">
    <property type="entry name" value="Tail-specific_protease"/>
</dbReference>
<comment type="caution">
    <text evidence="3">The sequence shown here is derived from an EMBL/GenBank/DDBJ whole genome shotgun (WGS) entry which is preliminary data.</text>
</comment>
<dbReference type="GO" id="GO:0008236">
    <property type="term" value="F:serine-type peptidase activity"/>
    <property type="evidence" value="ECO:0007669"/>
    <property type="project" value="InterPro"/>
</dbReference>
<evidence type="ECO:0000313" key="4">
    <source>
        <dbReference type="Proteomes" id="UP000017837"/>
    </source>
</evidence>
<sequence>MSKPHQINPWISGLAAVVMTGSAAFGALADPAYDPTAWREDYAQLKQTLEKEYVNLAWFGSAQGGINLPRLDQRTQASLAAARTDAEARQALEQFIGAFHDGHFSVLTTQAAPAATPEPKVERAPFDANDPISTCAALGFLPTSSVAFSLPFETLPGFTLKFDGQSSVYRAGIITTAGGGRVGIIRIQAFRMRAFPAACTLGWENLVKAGKPLTNGAVRDAAYDQWLSAFKDEIAALKAAGVTVLLVDVGNNTGGDDSGDLFPRLLTDKPVNSAPLMMVASPTGAQYFDEQLSGIDEALKASPSSEATSALQAGRNYFAQGKPTTATPCDLSWVWRAQKSWTGPQCKRLAAAGYAGGAAAVLPRGAYGNQTVAYQLSMPSGADDMWAMWTGPVYVLTDAKTYSSAEMFTAVMQDNRIGKTVGVKTGGDGCGFMVEKEPLVLAHSRIRVRMSNCIRLRRDGGNEVAGITPDIPVLPTEGEDDRQRAVRALGAIEADTTKNGPSK</sequence>
<evidence type="ECO:0000313" key="3">
    <source>
        <dbReference type="EMBL" id="ESQ89945.1"/>
    </source>
</evidence>
<feature type="signal peptide" evidence="1">
    <location>
        <begin position="1"/>
        <end position="29"/>
    </location>
</feature>
<dbReference type="InterPro" id="IPR029045">
    <property type="entry name" value="ClpP/crotonase-like_dom_sf"/>
</dbReference>
<dbReference type="RefSeq" id="WP_018083300.1">
    <property type="nucleotide sequence ID" value="NZ_AQWM01000028.1"/>
</dbReference>
<reference evidence="3 4" key="1">
    <citation type="journal article" date="2014" name="Nature">
        <title>Sequential evolution of bacterial morphology by co-option of a developmental regulator.</title>
        <authorList>
            <person name="Jiang C."/>
            <person name="Brown P.J."/>
            <person name="Ducret A."/>
            <person name="Brun Y.V."/>
        </authorList>
    </citation>
    <scope>NUCLEOTIDE SEQUENCE [LARGE SCALE GENOMIC DNA]</scope>
    <source>
        <strain evidence="3 4">DSM 16100</strain>
    </source>
</reference>
<protein>
    <recommendedName>
        <fullName evidence="2">Tail specific protease domain-containing protein</fullName>
    </recommendedName>
</protein>
<accession>V4PWI9</accession>
<dbReference type="OrthoDB" id="7210007at2"/>
<proteinExistence type="predicted"/>
<dbReference type="PANTHER" id="PTHR32060">
    <property type="entry name" value="TAIL-SPECIFIC PROTEASE"/>
    <property type="match status" value="1"/>
</dbReference>
<dbReference type="SUPFAM" id="SSF52096">
    <property type="entry name" value="ClpP/crotonase"/>
    <property type="match status" value="1"/>
</dbReference>